<dbReference type="EMBL" id="RKHQ01000002">
    <property type="protein sequence ID" value="ROR93229.1"/>
    <property type="molecule type" value="Genomic_DNA"/>
</dbReference>
<proteinExistence type="predicted"/>
<comment type="caution">
    <text evidence="2">The sequence shown here is derived from an EMBL/GenBank/DDBJ whole genome shotgun (WGS) entry which is preliminary data.</text>
</comment>
<keyword evidence="1" id="KW-1133">Transmembrane helix</keyword>
<evidence type="ECO:0000313" key="3">
    <source>
        <dbReference type="Proteomes" id="UP000275356"/>
    </source>
</evidence>
<feature type="transmembrane region" description="Helical" evidence="1">
    <location>
        <begin position="51"/>
        <end position="69"/>
    </location>
</feature>
<protein>
    <submittedName>
        <fullName evidence="2">Uncharacterized protein</fullName>
    </submittedName>
</protein>
<evidence type="ECO:0000313" key="2">
    <source>
        <dbReference type="EMBL" id="ROR93229.1"/>
    </source>
</evidence>
<evidence type="ECO:0000256" key="1">
    <source>
        <dbReference type="SAM" id="Phobius"/>
    </source>
</evidence>
<reference evidence="2 3" key="1">
    <citation type="submission" date="2018-11" db="EMBL/GenBank/DDBJ databases">
        <title>Sequencing the genomes of 1000 actinobacteria strains.</title>
        <authorList>
            <person name="Klenk H.-P."/>
        </authorList>
    </citation>
    <scope>NUCLEOTIDE SEQUENCE [LARGE SCALE GENOMIC DNA]</scope>
    <source>
        <strain evidence="2 3">DSM 13521</strain>
    </source>
</reference>
<dbReference type="OrthoDB" id="5147812at2"/>
<gene>
    <name evidence="2" type="ORF">EDD28_2637</name>
</gene>
<organism evidence="2 3">
    <name type="scientific">Salana multivorans</name>
    <dbReference type="NCBI Taxonomy" id="120377"/>
    <lineage>
        <taxon>Bacteria</taxon>
        <taxon>Bacillati</taxon>
        <taxon>Actinomycetota</taxon>
        <taxon>Actinomycetes</taxon>
        <taxon>Micrococcales</taxon>
        <taxon>Beutenbergiaceae</taxon>
        <taxon>Salana</taxon>
    </lineage>
</organism>
<keyword evidence="1" id="KW-0472">Membrane</keyword>
<name>A0A3N2D0D5_9MICO</name>
<accession>A0A3N2D0D5</accession>
<keyword evidence="1" id="KW-0812">Transmembrane</keyword>
<dbReference type="Proteomes" id="UP000275356">
    <property type="component" value="Unassembled WGS sequence"/>
</dbReference>
<keyword evidence="3" id="KW-1185">Reference proteome</keyword>
<sequence>MSSQQGPDWASFGRSGSRAIATPTLVVLLIGAAMVLLLLLATLGMDGVGAWVLRGIGAVLAVPVVMLAIRRTQVLGRLAQMERTGEHPDNVVHATTPDGQAIEVIVPGAERTVMPRLGLGGLTGYTLAAIASGGAAFGLFLIVGIARLVSSS</sequence>
<feature type="transmembrane region" description="Helical" evidence="1">
    <location>
        <begin position="20"/>
        <end position="45"/>
    </location>
</feature>
<feature type="transmembrane region" description="Helical" evidence="1">
    <location>
        <begin position="124"/>
        <end position="149"/>
    </location>
</feature>
<dbReference type="AlphaFoldDB" id="A0A3N2D0D5"/>
<dbReference type="RefSeq" id="WP_123740219.1">
    <property type="nucleotide sequence ID" value="NZ_CALFQU010000037.1"/>
</dbReference>